<dbReference type="EMBL" id="CP018047">
    <property type="protein sequence ID" value="AQU65458.1"/>
    <property type="molecule type" value="Genomic_DNA"/>
</dbReference>
<evidence type="ECO:0000256" key="1">
    <source>
        <dbReference type="ARBA" id="ARBA00023015"/>
    </source>
</evidence>
<gene>
    <name evidence="4" type="ORF">BBN63_03560</name>
</gene>
<dbReference type="Pfam" id="PF13490">
    <property type="entry name" value="zf-HC2"/>
    <property type="match status" value="1"/>
</dbReference>
<reference evidence="4 5" key="1">
    <citation type="submission" date="2016-11" db="EMBL/GenBank/DDBJ databases">
        <title>Complete genome sequence of Streptomyces niveus SCSIO 3406.</title>
        <authorList>
            <person name="Zhu Q."/>
            <person name="Cheng W."/>
            <person name="Song Y."/>
            <person name="Li Q."/>
            <person name="Ju J."/>
        </authorList>
    </citation>
    <scope>NUCLEOTIDE SEQUENCE [LARGE SCALE GENOMIC DNA]</scope>
    <source>
        <strain evidence="4 5">SCSIO 3406</strain>
    </source>
</reference>
<dbReference type="Proteomes" id="UP000189677">
    <property type="component" value="Chromosome"/>
</dbReference>
<dbReference type="RefSeq" id="WP_078073968.1">
    <property type="nucleotide sequence ID" value="NZ_CP018047.1"/>
</dbReference>
<dbReference type="KEGG" id="snw:BBN63_03560"/>
<protein>
    <recommendedName>
        <fullName evidence="3">Putative zinc-finger domain-containing protein</fullName>
    </recommendedName>
</protein>
<feature type="domain" description="Putative zinc-finger" evidence="3">
    <location>
        <begin position="11"/>
        <end position="42"/>
    </location>
</feature>
<dbReference type="OrthoDB" id="4333245at2"/>
<keyword evidence="5" id="KW-1185">Reference proteome</keyword>
<sequence>MTGEAGGDPHVRSQLGAYALGALTPEEDRLVAGHLDGCAKCAAAYAEVADAAALLALFDEEDLW</sequence>
<dbReference type="InterPro" id="IPR041916">
    <property type="entry name" value="Anti_sigma_zinc_sf"/>
</dbReference>
<organism evidence="4 5">
    <name type="scientific">Streptomyces niveus</name>
    <name type="common">Streptomyces spheroides</name>
    <dbReference type="NCBI Taxonomy" id="193462"/>
    <lineage>
        <taxon>Bacteria</taxon>
        <taxon>Bacillati</taxon>
        <taxon>Actinomycetota</taxon>
        <taxon>Actinomycetes</taxon>
        <taxon>Kitasatosporales</taxon>
        <taxon>Streptomycetaceae</taxon>
        <taxon>Streptomyces</taxon>
    </lineage>
</organism>
<evidence type="ECO:0000256" key="2">
    <source>
        <dbReference type="ARBA" id="ARBA00023163"/>
    </source>
</evidence>
<proteinExistence type="predicted"/>
<keyword evidence="2" id="KW-0804">Transcription</keyword>
<dbReference type="InterPro" id="IPR027383">
    <property type="entry name" value="Znf_put"/>
</dbReference>
<evidence type="ECO:0000313" key="4">
    <source>
        <dbReference type="EMBL" id="AQU65458.1"/>
    </source>
</evidence>
<accession>A0A1U9QME9</accession>
<keyword evidence="1" id="KW-0805">Transcription regulation</keyword>
<name>A0A1U9QME9_STRNV</name>
<evidence type="ECO:0000259" key="3">
    <source>
        <dbReference type="Pfam" id="PF13490"/>
    </source>
</evidence>
<evidence type="ECO:0000313" key="5">
    <source>
        <dbReference type="Proteomes" id="UP000189677"/>
    </source>
</evidence>
<dbReference type="AlphaFoldDB" id="A0A1U9QME9"/>
<dbReference type="Gene3D" id="1.10.10.1320">
    <property type="entry name" value="Anti-sigma factor, zinc-finger domain"/>
    <property type="match status" value="1"/>
</dbReference>